<evidence type="ECO:0000259" key="1">
    <source>
        <dbReference type="Pfam" id="PF05697"/>
    </source>
</evidence>
<dbReference type="InterPro" id="IPR036611">
    <property type="entry name" value="Trigger_fac_ribosome-bd_sf"/>
</dbReference>
<dbReference type="GO" id="GO:0043335">
    <property type="term" value="P:protein unfolding"/>
    <property type="evidence" value="ECO:0007669"/>
    <property type="project" value="TreeGrafter"/>
</dbReference>
<dbReference type="Gene3D" id="3.30.70.1050">
    <property type="entry name" value="Trigger factor ribosome-binding domain"/>
    <property type="match status" value="1"/>
</dbReference>
<dbReference type="PIRSF" id="PIRSF003095">
    <property type="entry name" value="Trigger_factor"/>
    <property type="match status" value="1"/>
</dbReference>
<comment type="caution">
    <text evidence="2">The sequence shown here is derived from an EMBL/GenBank/DDBJ whole genome shotgun (WGS) entry which is preliminary data.</text>
</comment>
<evidence type="ECO:0000313" key="3">
    <source>
        <dbReference type="Proteomes" id="UP000294830"/>
    </source>
</evidence>
<dbReference type="GO" id="GO:0015031">
    <property type="term" value="P:protein transport"/>
    <property type="evidence" value="ECO:0007669"/>
    <property type="project" value="InterPro"/>
</dbReference>
<dbReference type="PANTHER" id="PTHR30560">
    <property type="entry name" value="TRIGGER FACTOR CHAPERONE AND PEPTIDYL-PROLYL CIS/TRANS ISOMERASE"/>
    <property type="match status" value="1"/>
</dbReference>
<gene>
    <name evidence="2" type="ORF">CLV25_101397</name>
</gene>
<dbReference type="GO" id="GO:0051083">
    <property type="term" value="P:'de novo' cotranslational protein folding"/>
    <property type="evidence" value="ECO:0007669"/>
    <property type="project" value="TreeGrafter"/>
</dbReference>
<evidence type="ECO:0000313" key="2">
    <source>
        <dbReference type="EMBL" id="TCN73176.1"/>
    </source>
</evidence>
<dbReference type="InterPro" id="IPR037041">
    <property type="entry name" value="Trigger_fac_C_sf"/>
</dbReference>
<keyword evidence="3" id="KW-1185">Reference proteome</keyword>
<dbReference type="SUPFAM" id="SSF102735">
    <property type="entry name" value="Trigger factor ribosome-binding domain"/>
    <property type="match status" value="1"/>
</dbReference>
<sequence>MNIAKENVDALNAVLKINIEPSDYEGNLDKALANYRRNARIDGFRPGKVPAGIINKMYRKPALVDEINKLVSDSISNFLKESDTKILGEPLPSESQKAIDWDNDKAFEFCFDLGIAPAVDIKLTKRDKVNYYNIAIDDEMRNSYITSYQSRFGKMSDVDVAEGKEDFLRGNLSQADGLSIENAAFSLRQVAKDEIKAQFAGKKDGDTVEFNVNEAFENETDRAALLNVKKEELGAINPIFSFTITEIKNFEKAEVNQELYDKAFGEGNVKSYEEFVAKVDEEIRVNLAKEGDYKLLVDLREKLIDKADLQLPEEFLKRWIYVINEGKFTKEAIEKEFPAFAEDMKWQLIKEFFVTTNNIEVSEEELQAAAEEYAGYQFAQYGMRNLPQEYLTKYASDILQNKEERRRIVEKKFEDKVVAAAKELVKVEDKEVSAKDFDKLFEK</sequence>
<dbReference type="AlphaFoldDB" id="A0A4R2EWU8"/>
<dbReference type="GO" id="GO:0003755">
    <property type="term" value="F:peptidyl-prolyl cis-trans isomerase activity"/>
    <property type="evidence" value="ECO:0007669"/>
    <property type="project" value="TreeGrafter"/>
</dbReference>
<dbReference type="SUPFAM" id="SSF109998">
    <property type="entry name" value="Triger factor/SurA peptide-binding domain-like"/>
    <property type="match status" value="1"/>
</dbReference>
<dbReference type="Pfam" id="PF05697">
    <property type="entry name" value="Trigger_N"/>
    <property type="match status" value="1"/>
</dbReference>
<dbReference type="OrthoDB" id="9767721at2"/>
<accession>A0A4R2EWU8</accession>
<proteinExistence type="predicted"/>
<dbReference type="GO" id="GO:0044183">
    <property type="term" value="F:protein folding chaperone"/>
    <property type="evidence" value="ECO:0007669"/>
    <property type="project" value="TreeGrafter"/>
</dbReference>
<dbReference type="RefSeq" id="WP_131837952.1">
    <property type="nucleotide sequence ID" value="NZ_SLWB01000001.1"/>
</dbReference>
<name>A0A4R2EWU8_9BACT</name>
<organism evidence="2 3">
    <name type="scientific">Acetobacteroides hydrogenigenes</name>
    <dbReference type="NCBI Taxonomy" id="979970"/>
    <lineage>
        <taxon>Bacteria</taxon>
        <taxon>Pseudomonadati</taxon>
        <taxon>Bacteroidota</taxon>
        <taxon>Bacteroidia</taxon>
        <taxon>Bacteroidales</taxon>
        <taxon>Rikenellaceae</taxon>
        <taxon>Acetobacteroides</taxon>
    </lineage>
</organism>
<protein>
    <submittedName>
        <fullName evidence="2">Trigger factor</fullName>
    </submittedName>
</protein>
<dbReference type="InterPro" id="IPR027304">
    <property type="entry name" value="Trigger_fact/SurA_dom_sf"/>
</dbReference>
<dbReference type="InterPro" id="IPR005215">
    <property type="entry name" value="Trig_fac"/>
</dbReference>
<dbReference type="PANTHER" id="PTHR30560:SF3">
    <property type="entry name" value="TRIGGER FACTOR-LIKE PROTEIN TIG, CHLOROPLASTIC"/>
    <property type="match status" value="1"/>
</dbReference>
<dbReference type="GO" id="GO:0043022">
    <property type="term" value="F:ribosome binding"/>
    <property type="evidence" value="ECO:0007669"/>
    <property type="project" value="TreeGrafter"/>
</dbReference>
<reference evidence="2 3" key="1">
    <citation type="submission" date="2019-03" db="EMBL/GenBank/DDBJ databases">
        <title>Genomic Encyclopedia of Archaeal and Bacterial Type Strains, Phase II (KMG-II): from individual species to whole genera.</title>
        <authorList>
            <person name="Goeker M."/>
        </authorList>
    </citation>
    <scope>NUCLEOTIDE SEQUENCE [LARGE SCALE GENOMIC DNA]</scope>
    <source>
        <strain evidence="2 3">RL-C</strain>
    </source>
</reference>
<dbReference type="EMBL" id="SLWB01000001">
    <property type="protein sequence ID" value="TCN73176.1"/>
    <property type="molecule type" value="Genomic_DNA"/>
</dbReference>
<feature type="domain" description="Trigger factor ribosome-binding bacterial" evidence="1">
    <location>
        <begin position="1"/>
        <end position="145"/>
    </location>
</feature>
<dbReference type="Gene3D" id="1.10.3120.10">
    <property type="entry name" value="Trigger factor, C-terminal domain"/>
    <property type="match status" value="1"/>
</dbReference>
<dbReference type="InterPro" id="IPR008881">
    <property type="entry name" value="Trigger_fac_ribosome-bd_bac"/>
</dbReference>
<dbReference type="Proteomes" id="UP000294830">
    <property type="component" value="Unassembled WGS sequence"/>
</dbReference>
<dbReference type="NCBIfam" id="TIGR00115">
    <property type="entry name" value="tig"/>
    <property type="match status" value="1"/>
</dbReference>